<gene>
    <name evidence="1" type="ORF">L484_001368</name>
</gene>
<organism evidence="1 2">
    <name type="scientific">Morus notabilis</name>
    <dbReference type="NCBI Taxonomy" id="981085"/>
    <lineage>
        <taxon>Eukaryota</taxon>
        <taxon>Viridiplantae</taxon>
        <taxon>Streptophyta</taxon>
        <taxon>Embryophyta</taxon>
        <taxon>Tracheophyta</taxon>
        <taxon>Spermatophyta</taxon>
        <taxon>Magnoliopsida</taxon>
        <taxon>eudicotyledons</taxon>
        <taxon>Gunneridae</taxon>
        <taxon>Pentapetalae</taxon>
        <taxon>rosids</taxon>
        <taxon>fabids</taxon>
        <taxon>Rosales</taxon>
        <taxon>Moraceae</taxon>
        <taxon>Moreae</taxon>
        <taxon>Morus</taxon>
    </lineage>
</organism>
<accession>W9T1G9</accession>
<evidence type="ECO:0000313" key="2">
    <source>
        <dbReference type="Proteomes" id="UP000030645"/>
    </source>
</evidence>
<dbReference type="eggNOG" id="KOG1801">
    <property type="taxonomic scope" value="Eukaryota"/>
</dbReference>
<keyword evidence="2" id="KW-1185">Reference proteome</keyword>
<name>W9T1G9_9ROSA</name>
<dbReference type="AlphaFoldDB" id="W9T1G9"/>
<dbReference type="PANTHER" id="PTHR21529:SF4">
    <property type="entry name" value="TPR AND ANKYRIN REPEAT-CONTAINING PROTEIN 1"/>
    <property type="match status" value="1"/>
</dbReference>
<evidence type="ECO:0000313" key="1">
    <source>
        <dbReference type="EMBL" id="EXC36068.1"/>
    </source>
</evidence>
<dbReference type="PANTHER" id="PTHR21529">
    <property type="entry name" value="MAMMARY TURMOR VIRUS RECEPTOR HOMOLOG 1, 2 MTVR1, 2"/>
    <property type="match status" value="1"/>
</dbReference>
<dbReference type="EMBL" id="KE619610">
    <property type="protein sequence ID" value="EXC36068.1"/>
    <property type="molecule type" value="Genomic_DNA"/>
</dbReference>
<dbReference type="InterPro" id="IPR039904">
    <property type="entry name" value="TRANK1"/>
</dbReference>
<reference evidence="2" key="1">
    <citation type="submission" date="2013-01" db="EMBL/GenBank/DDBJ databases">
        <title>Draft Genome Sequence of a Mulberry Tree, Morus notabilis C.K. Schneid.</title>
        <authorList>
            <person name="He N."/>
            <person name="Zhao S."/>
        </authorList>
    </citation>
    <scope>NUCLEOTIDE SEQUENCE</scope>
</reference>
<proteinExistence type="predicted"/>
<sequence length="235" mass="27005">MRRVRNKELRKKVLSLLEKLSSGWRQSEKERTHVVLHSGGSFSLFVEHYKVNKQLYLVWAVDILREISHCTQVLKVWDILPLSDMPNLSNQLDIFYGSYTMEQMTRCIHKSGDGNLFVPMKWPVDSSSHEADTVQFLSRPMASLSLRDAPETSSTTKSFASFKDEPQNDTFDYILSTAMLLIFQALIQIQKSLKLPKEQVQCGYSDMASFAQTLMRGTELAYVEIFTYFGASHEE</sequence>
<dbReference type="STRING" id="981085.W9T1G9"/>
<protein>
    <submittedName>
        <fullName evidence="1">Uncharacterized protein</fullName>
    </submittedName>
</protein>
<dbReference type="Proteomes" id="UP000030645">
    <property type="component" value="Unassembled WGS sequence"/>
</dbReference>